<dbReference type="Pfam" id="PF25390">
    <property type="entry name" value="WD40_RLD"/>
    <property type="match status" value="2"/>
</dbReference>
<evidence type="ECO:0000259" key="4">
    <source>
        <dbReference type="Pfam" id="PF25390"/>
    </source>
</evidence>
<feature type="domain" description="RCC1-like" evidence="4">
    <location>
        <begin position="3"/>
        <end position="339"/>
    </location>
</feature>
<dbReference type="PROSITE" id="PS00626">
    <property type="entry name" value="RCC1_2"/>
    <property type="match status" value="7"/>
</dbReference>
<evidence type="ECO:0000313" key="5">
    <source>
        <dbReference type="EMBL" id="KAA0150401.1"/>
    </source>
</evidence>
<accession>A0A5A8CEZ0</accession>
<feature type="repeat" description="RCC1" evidence="2">
    <location>
        <begin position="1"/>
        <end position="56"/>
    </location>
</feature>
<dbReference type="GO" id="GO:0005737">
    <property type="term" value="C:cytoplasm"/>
    <property type="evidence" value="ECO:0007669"/>
    <property type="project" value="TreeGrafter"/>
</dbReference>
<evidence type="ECO:0000313" key="6">
    <source>
        <dbReference type="Proteomes" id="UP000324907"/>
    </source>
</evidence>
<dbReference type="AlphaFoldDB" id="A0A5A8CEZ0"/>
<protein>
    <recommendedName>
        <fullName evidence="4">RCC1-like domain-containing protein</fullName>
    </recommendedName>
</protein>
<dbReference type="EMBL" id="VLTL01000232">
    <property type="protein sequence ID" value="KAA0150401.1"/>
    <property type="molecule type" value="Genomic_DNA"/>
</dbReference>
<dbReference type="SUPFAM" id="SSF50985">
    <property type="entry name" value="RCC1/BLIP-II"/>
    <property type="match status" value="2"/>
</dbReference>
<feature type="compositionally biased region" description="Basic and acidic residues" evidence="3">
    <location>
        <begin position="1033"/>
        <end position="1042"/>
    </location>
</feature>
<feature type="repeat" description="RCC1" evidence="2">
    <location>
        <begin position="635"/>
        <end position="692"/>
    </location>
</feature>
<organism evidence="5 6">
    <name type="scientific">Cafeteria roenbergensis</name>
    <name type="common">Marine flagellate</name>
    <dbReference type="NCBI Taxonomy" id="33653"/>
    <lineage>
        <taxon>Eukaryota</taxon>
        <taxon>Sar</taxon>
        <taxon>Stramenopiles</taxon>
        <taxon>Bigyra</taxon>
        <taxon>Opalozoa</taxon>
        <taxon>Bicosoecida</taxon>
        <taxon>Cafeteriaceae</taxon>
        <taxon>Cafeteria</taxon>
    </lineage>
</organism>
<keyword evidence="1" id="KW-0677">Repeat</keyword>
<proteinExistence type="predicted"/>
<feature type="repeat" description="RCC1" evidence="2">
    <location>
        <begin position="751"/>
        <end position="808"/>
    </location>
</feature>
<feature type="region of interest" description="Disordered" evidence="3">
    <location>
        <begin position="1033"/>
        <end position="1061"/>
    </location>
</feature>
<gene>
    <name evidence="5" type="ORF">FNF28_07262</name>
</gene>
<sequence>MRAFGFGYYGQLGYGSTSNVGGTMSTLPSRMGPVPLGDTAIAAAAGAGHSLVLLGDGTVKAFGFGNNGRLGYGSTTSVGNKESSLPSNQGAVVLNGTAVAVAACGSHSLVLLDDGSVLAFGSGMAGQLGYGSTSDVGDTEHTRPSDVGPVPLGGVAVALAAGDKHSVALMSGGTVRTFGSGEFGQLGYGSTDNVGDTDDDWASTRPPVQLDGIVVDIAAGTGHTLVLLDDGRVRAFGKGDDGRLGYGSTDNVGDTDDDWVSSTDPVPLGGAAAAVAAGDAHSLVLLTDGSVLAFGKGQYGRLGYGSTAKVGDDMSRLPSAKGPVPLGAGAAIRHCIALTVCIGIAIGCRYFLAHSQFHGLALLFAHGQFHRHTFLFPHGQLHGHALLLAHGQFHGHALLLLDCHGDNFAHLLPHHHCNDLAIADRLAIGHIDGNHHFHGHPVAIPYPKLVGIAQPNRIAHNDAHQHSHPDPDAIPLPHRQPLRVPEPLGIANGTAPEVGRPSQPGTDARLHESPAQATRSGLLLEARSGPDGRALLPSALGASMSMGRGAWGGRRLQVSATQVAAGDAHTLVVLADGTMRAFGFGLFGQLGYGSTDNFGSMTSSLPARMGPVPLGGTAVTVAAGDYHSLVLLEGGEVKAFGKGENGRLGYGSTANVGSSRSSLPSQQAGMSLGGKAVAVAAGGGHSVVLLDDGSVWAFGSGMAGQLGYGSTSDVGDTEHTRPSDVGPVPLGGVAVALAAGGKHSVALMSGGSVRAFGSGEFGQLGYGSTDNVGDTDDDWASTRPPVQLDGIVVDIAAGTSHTLVLLDDGRVRAFGKGDDGRLGYGSTDNMGDTDDDWVSSTDPVPLGGAAAAVAAGDAHSLVLLSDGSVLAFGSGEYGRLGYGSPLSVGDDMSRLPSAKGPVPLGAIAGGDASIEHGPCTAGAAIRHCIALTVCIALAGCIGIALTFCIGDAIGGRYFLPHGQLHSHALLLLDCHGDAFAHLLPHHHCNDLAIADRLAIGHIDGNHHFHGHPVAIPYPKLVGIAQPNRIAHNDAHQHSHSDPDAIPLPHRQPLRVPEPGGA</sequence>
<feature type="repeat" description="RCC1" evidence="2">
    <location>
        <begin position="57"/>
        <end position="114"/>
    </location>
</feature>
<evidence type="ECO:0000256" key="2">
    <source>
        <dbReference type="PROSITE-ProRule" id="PRU00235"/>
    </source>
</evidence>
<evidence type="ECO:0000256" key="3">
    <source>
        <dbReference type="SAM" id="MobiDB-lite"/>
    </source>
</evidence>
<feature type="repeat" description="RCC1" evidence="2">
    <location>
        <begin position="809"/>
        <end position="866"/>
    </location>
</feature>
<dbReference type="InterPro" id="IPR058923">
    <property type="entry name" value="RCC1-like_dom"/>
</dbReference>
<feature type="repeat" description="RCC1" evidence="2">
    <location>
        <begin position="693"/>
        <end position="750"/>
    </location>
</feature>
<evidence type="ECO:0000256" key="1">
    <source>
        <dbReference type="ARBA" id="ARBA00022737"/>
    </source>
</evidence>
<dbReference type="InterPro" id="IPR000408">
    <property type="entry name" value="Reg_chr_condens"/>
</dbReference>
<comment type="caution">
    <text evidence="5">The sequence shown here is derived from an EMBL/GenBank/DDBJ whole genome shotgun (WGS) entry which is preliminary data.</text>
</comment>
<feature type="repeat" description="RCC1" evidence="2">
    <location>
        <begin position="231"/>
        <end position="288"/>
    </location>
</feature>
<dbReference type="Proteomes" id="UP000324907">
    <property type="component" value="Unassembled WGS sequence"/>
</dbReference>
<dbReference type="InterPro" id="IPR009091">
    <property type="entry name" value="RCC1/BLIP-II"/>
</dbReference>
<dbReference type="PROSITE" id="PS50012">
    <property type="entry name" value="RCC1_3"/>
    <property type="match status" value="10"/>
</dbReference>
<feature type="repeat" description="RCC1" evidence="2">
    <location>
        <begin position="115"/>
        <end position="172"/>
    </location>
</feature>
<dbReference type="InterPro" id="IPR051709">
    <property type="entry name" value="Ub-ligase/GTPase-reg"/>
</dbReference>
<feature type="domain" description="RCC1-like" evidence="4">
    <location>
        <begin position="559"/>
        <end position="884"/>
    </location>
</feature>
<feature type="region of interest" description="Disordered" evidence="3">
    <location>
        <begin position="489"/>
        <end position="520"/>
    </location>
</feature>
<dbReference type="PANTHER" id="PTHR45622">
    <property type="entry name" value="UBIQUITIN-PROTEIN LIGASE E3A-RELATED"/>
    <property type="match status" value="1"/>
</dbReference>
<name>A0A5A8CEZ0_CAFRO</name>
<dbReference type="Gene3D" id="2.130.10.30">
    <property type="entry name" value="Regulator of chromosome condensation 1/beta-lactamase-inhibitor protein II"/>
    <property type="match status" value="4"/>
</dbReference>
<dbReference type="PRINTS" id="PR00633">
    <property type="entry name" value="RCCNDNSATION"/>
</dbReference>
<dbReference type="PANTHER" id="PTHR45622:SF70">
    <property type="entry name" value="SECRETION-REGULATING GUANINE NUCLEOTIDE EXCHANGE FACTOR"/>
    <property type="match status" value="1"/>
</dbReference>
<reference evidence="5 6" key="1">
    <citation type="submission" date="2019-07" db="EMBL/GenBank/DDBJ databases">
        <title>Genomes of Cafeteria roenbergensis.</title>
        <authorList>
            <person name="Fischer M.G."/>
            <person name="Hackl T."/>
            <person name="Roman M."/>
        </authorList>
    </citation>
    <scope>NUCLEOTIDE SEQUENCE [LARGE SCALE GENOMIC DNA]</scope>
    <source>
        <strain evidence="5 6">RCC970-E3</strain>
    </source>
</reference>
<feature type="repeat" description="RCC1" evidence="2">
    <location>
        <begin position="577"/>
        <end position="634"/>
    </location>
</feature>
<feature type="repeat" description="RCC1" evidence="2">
    <location>
        <begin position="173"/>
        <end position="230"/>
    </location>
</feature>